<reference evidence="4" key="4">
    <citation type="journal article" date="2018" name="Nat. Plants">
        <title>Whole-genome landscape of Medicago truncatula symbiotic genes.</title>
        <authorList>
            <person name="Pecrix Y."/>
            <person name="Gamas P."/>
            <person name="Carrere S."/>
        </authorList>
    </citation>
    <scope>NUCLEOTIDE SEQUENCE</scope>
    <source>
        <tissue evidence="4">Leaves</tissue>
    </source>
</reference>
<proteinExistence type="predicted"/>
<evidence type="ECO:0000259" key="2">
    <source>
        <dbReference type="SMART" id="SM00856"/>
    </source>
</evidence>
<dbReference type="Proteomes" id="UP000265566">
    <property type="component" value="Chromosome 6"/>
</dbReference>
<dbReference type="Pfam" id="PF04043">
    <property type="entry name" value="PMEI"/>
    <property type="match status" value="1"/>
</dbReference>
<evidence type="ECO:0000313" key="6">
    <source>
        <dbReference type="Proteomes" id="UP000002051"/>
    </source>
</evidence>
<accession>A0A072UJE4</accession>
<protein>
    <submittedName>
        <fullName evidence="3">Plant invertase/pectin methylesterase inhibitor protein</fullName>
    </submittedName>
    <submittedName>
        <fullName evidence="4">Putative pectinesterase inhibitor domain-containing protein</fullName>
    </submittedName>
</protein>
<reference evidence="5" key="3">
    <citation type="submission" date="2015-04" db="UniProtKB">
        <authorList>
            <consortium name="EnsemblPlants"/>
        </authorList>
    </citation>
    <scope>IDENTIFICATION</scope>
    <source>
        <strain evidence="5">cv. Jemalong A17</strain>
    </source>
</reference>
<dbReference type="Gene3D" id="1.20.140.40">
    <property type="entry name" value="Invertase/pectin methylesterase inhibitor family protein"/>
    <property type="match status" value="1"/>
</dbReference>
<keyword evidence="6" id="KW-1185">Reference proteome</keyword>
<dbReference type="EMBL" id="PSQE01000006">
    <property type="protein sequence ID" value="RHN51095.1"/>
    <property type="molecule type" value="Genomic_DNA"/>
</dbReference>
<dbReference type="InterPro" id="IPR006501">
    <property type="entry name" value="Pectinesterase_inhib_dom"/>
</dbReference>
<evidence type="ECO:0000313" key="3">
    <source>
        <dbReference type="EMBL" id="KEH25930.1"/>
    </source>
</evidence>
<reference evidence="3 6" key="2">
    <citation type="journal article" date="2014" name="BMC Genomics">
        <title>An improved genome release (version Mt4.0) for the model legume Medicago truncatula.</title>
        <authorList>
            <person name="Tang H."/>
            <person name="Krishnakumar V."/>
            <person name="Bidwell S."/>
            <person name="Rosen B."/>
            <person name="Chan A."/>
            <person name="Zhou S."/>
            <person name="Gentzbittel L."/>
            <person name="Childs K.L."/>
            <person name="Yandell M."/>
            <person name="Gundlach H."/>
            <person name="Mayer K.F."/>
            <person name="Schwartz D.C."/>
            <person name="Town C.D."/>
        </authorList>
    </citation>
    <scope>GENOME REANNOTATION</scope>
    <source>
        <strain evidence="3">A17</strain>
        <strain evidence="5 6">cv. Jemalong A17</strain>
    </source>
</reference>
<dbReference type="GO" id="GO:0004857">
    <property type="term" value="F:enzyme inhibitor activity"/>
    <property type="evidence" value="ECO:0007669"/>
    <property type="project" value="InterPro"/>
</dbReference>
<feature type="domain" description="Pectinesterase inhibitor" evidence="2">
    <location>
        <begin position="28"/>
        <end position="161"/>
    </location>
</feature>
<keyword evidence="1" id="KW-0732">Signal</keyword>
<dbReference type="AlphaFoldDB" id="A0A072UJE4"/>
<gene>
    <name evidence="3" type="ordered locus">MTR_6g037920</name>
    <name evidence="4" type="ORF">MtrunA17_Chr6g0464691</name>
</gene>
<evidence type="ECO:0000313" key="5">
    <source>
        <dbReference type="EnsemblPlants" id="KEH25930"/>
    </source>
</evidence>
<organism evidence="3 6">
    <name type="scientific">Medicago truncatula</name>
    <name type="common">Barrel medic</name>
    <name type="synonym">Medicago tribuloides</name>
    <dbReference type="NCBI Taxonomy" id="3880"/>
    <lineage>
        <taxon>Eukaryota</taxon>
        <taxon>Viridiplantae</taxon>
        <taxon>Streptophyta</taxon>
        <taxon>Embryophyta</taxon>
        <taxon>Tracheophyta</taxon>
        <taxon>Spermatophyta</taxon>
        <taxon>Magnoliopsida</taxon>
        <taxon>eudicotyledons</taxon>
        <taxon>Gunneridae</taxon>
        <taxon>Pentapetalae</taxon>
        <taxon>rosids</taxon>
        <taxon>fabids</taxon>
        <taxon>Fabales</taxon>
        <taxon>Fabaceae</taxon>
        <taxon>Papilionoideae</taxon>
        <taxon>50 kb inversion clade</taxon>
        <taxon>NPAAA clade</taxon>
        <taxon>Hologalegina</taxon>
        <taxon>IRL clade</taxon>
        <taxon>Trifolieae</taxon>
        <taxon>Medicago</taxon>
    </lineage>
</organism>
<dbReference type="SUPFAM" id="SSF101148">
    <property type="entry name" value="Plant invertase/pectin methylesterase inhibitor"/>
    <property type="match status" value="1"/>
</dbReference>
<dbReference type="EMBL" id="CM001222">
    <property type="protein sequence ID" value="KEH25930.1"/>
    <property type="molecule type" value="Genomic_DNA"/>
</dbReference>
<dbReference type="PANTHER" id="PTHR31890:SF9">
    <property type="entry name" value="PLANT INVERTASE_PECTIN METHYLESTERASE INHIBITOR SUPERFAMILY PROTEIN"/>
    <property type="match status" value="1"/>
</dbReference>
<evidence type="ECO:0000313" key="4">
    <source>
        <dbReference type="EMBL" id="RHN51095.1"/>
    </source>
</evidence>
<dbReference type="SMART" id="SM00856">
    <property type="entry name" value="PMEI"/>
    <property type="match status" value="1"/>
</dbReference>
<evidence type="ECO:0000256" key="1">
    <source>
        <dbReference type="SAM" id="SignalP"/>
    </source>
</evidence>
<dbReference type="Gramene" id="rna35470">
    <property type="protein sequence ID" value="RHN51095.1"/>
    <property type="gene ID" value="gene35470"/>
</dbReference>
<dbReference type="EnsemblPlants" id="KEH25930">
    <property type="protein sequence ID" value="KEH25930"/>
    <property type="gene ID" value="MTR_6g037920"/>
</dbReference>
<feature type="signal peptide" evidence="1">
    <location>
        <begin position="1"/>
        <end position="19"/>
    </location>
</feature>
<sequence>MISIIFLCLIFYAAVPVLGLGLYEILCNEAKLVTDDCLDALRNNSTITSATNYRDLSKYILEKGLKRATSVHNYLIKVAKQYPNDPAIKQCSTDLYDSTVGAFINALSELDNDPDSAINFARAAGDGPAACEKAIEDEKAKSLAIKILNSEISVLSIVAFIAIEHLTHSGGL</sequence>
<reference evidence="3 6" key="1">
    <citation type="journal article" date="2011" name="Nature">
        <title>The Medicago genome provides insight into the evolution of rhizobial symbioses.</title>
        <authorList>
            <person name="Young N.D."/>
            <person name="Debelle F."/>
            <person name="Oldroyd G.E."/>
            <person name="Geurts R."/>
            <person name="Cannon S.B."/>
            <person name="Udvardi M.K."/>
            <person name="Benedito V.A."/>
            <person name="Mayer K.F."/>
            <person name="Gouzy J."/>
            <person name="Schoof H."/>
            <person name="Van de Peer Y."/>
            <person name="Proost S."/>
            <person name="Cook D.R."/>
            <person name="Meyers B.C."/>
            <person name="Spannagl M."/>
            <person name="Cheung F."/>
            <person name="De Mita S."/>
            <person name="Krishnakumar V."/>
            <person name="Gundlach H."/>
            <person name="Zhou S."/>
            <person name="Mudge J."/>
            <person name="Bharti A.K."/>
            <person name="Murray J.D."/>
            <person name="Naoumkina M.A."/>
            <person name="Rosen B."/>
            <person name="Silverstein K.A."/>
            <person name="Tang H."/>
            <person name="Rombauts S."/>
            <person name="Zhao P.X."/>
            <person name="Zhou P."/>
            <person name="Barbe V."/>
            <person name="Bardou P."/>
            <person name="Bechner M."/>
            <person name="Bellec A."/>
            <person name="Berger A."/>
            <person name="Berges H."/>
            <person name="Bidwell S."/>
            <person name="Bisseling T."/>
            <person name="Choisne N."/>
            <person name="Couloux A."/>
            <person name="Denny R."/>
            <person name="Deshpande S."/>
            <person name="Dai X."/>
            <person name="Doyle J.J."/>
            <person name="Dudez A.M."/>
            <person name="Farmer A.D."/>
            <person name="Fouteau S."/>
            <person name="Franken C."/>
            <person name="Gibelin C."/>
            <person name="Gish J."/>
            <person name="Goldstein S."/>
            <person name="Gonzalez A.J."/>
            <person name="Green P.J."/>
            <person name="Hallab A."/>
            <person name="Hartog M."/>
            <person name="Hua A."/>
            <person name="Humphray S.J."/>
            <person name="Jeong D.H."/>
            <person name="Jing Y."/>
            <person name="Jocker A."/>
            <person name="Kenton S.M."/>
            <person name="Kim D.J."/>
            <person name="Klee K."/>
            <person name="Lai H."/>
            <person name="Lang C."/>
            <person name="Lin S."/>
            <person name="Macmil S.L."/>
            <person name="Magdelenat G."/>
            <person name="Matthews L."/>
            <person name="McCorrison J."/>
            <person name="Monaghan E.L."/>
            <person name="Mun J.H."/>
            <person name="Najar F.Z."/>
            <person name="Nicholson C."/>
            <person name="Noirot C."/>
            <person name="O'Bleness M."/>
            <person name="Paule C.R."/>
            <person name="Poulain J."/>
            <person name="Prion F."/>
            <person name="Qin B."/>
            <person name="Qu C."/>
            <person name="Retzel E.F."/>
            <person name="Riddle C."/>
            <person name="Sallet E."/>
            <person name="Samain S."/>
            <person name="Samson N."/>
            <person name="Sanders I."/>
            <person name="Saurat O."/>
            <person name="Scarpelli C."/>
            <person name="Schiex T."/>
            <person name="Segurens B."/>
            <person name="Severin A.J."/>
            <person name="Sherrier D.J."/>
            <person name="Shi R."/>
            <person name="Sims S."/>
            <person name="Singer S.R."/>
            <person name="Sinharoy S."/>
            <person name="Sterck L."/>
            <person name="Viollet A."/>
            <person name="Wang B.B."/>
            <person name="Wang K."/>
            <person name="Wang M."/>
            <person name="Wang X."/>
            <person name="Warfsmann J."/>
            <person name="Weissenbach J."/>
            <person name="White D.D."/>
            <person name="White J.D."/>
            <person name="Wiley G.B."/>
            <person name="Wincker P."/>
            <person name="Xing Y."/>
            <person name="Yang L."/>
            <person name="Yao Z."/>
            <person name="Ying F."/>
            <person name="Zhai J."/>
            <person name="Zhou L."/>
            <person name="Zuber A."/>
            <person name="Denarie J."/>
            <person name="Dixon R.A."/>
            <person name="May G.D."/>
            <person name="Schwartz D.C."/>
            <person name="Rogers J."/>
            <person name="Quetier F."/>
            <person name="Town C.D."/>
            <person name="Roe B.A."/>
        </authorList>
    </citation>
    <scope>NUCLEOTIDE SEQUENCE [LARGE SCALE GENOMIC DNA]</scope>
    <source>
        <strain evidence="3">A17</strain>
        <strain evidence="5 6">cv. Jemalong A17</strain>
    </source>
</reference>
<dbReference type="Proteomes" id="UP000002051">
    <property type="component" value="Chromosome 6"/>
</dbReference>
<name>A0A072UJE4_MEDTR</name>
<feature type="chain" id="PRO_5014499703" evidence="1">
    <location>
        <begin position="20"/>
        <end position="172"/>
    </location>
</feature>
<dbReference type="InterPro" id="IPR035513">
    <property type="entry name" value="Invertase/methylesterase_inhib"/>
</dbReference>
<dbReference type="PANTHER" id="PTHR31890">
    <property type="entry name" value="PLANT INVERTASE/PECTIN METHYLESTERASE INHIBITOR SUPERFAMILY PROTEIN"/>
    <property type="match status" value="1"/>
</dbReference>
<dbReference type="HOGENOM" id="CLU_107780_0_0_1"/>